<evidence type="ECO:0000259" key="2">
    <source>
        <dbReference type="Pfam" id="PF01558"/>
    </source>
</evidence>
<keyword evidence="4" id="KW-1185">Reference proteome</keyword>
<dbReference type="Gene3D" id="3.40.920.10">
    <property type="entry name" value="Pyruvate-ferredoxin oxidoreductase, PFOR, domain III"/>
    <property type="match status" value="1"/>
</dbReference>
<dbReference type="EC" id="1.2.7.7" evidence="3"/>
<dbReference type="InterPro" id="IPR019752">
    <property type="entry name" value="Pyrv/ketoisovalerate_OxRed_cat"/>
</dbReference>
<name>A0A2N3PMQ1_9PROT</name>
<dbReference type="RefSeq" id="WP_101253472.1">
    <property type="nucleotide sequence ID" value="NZ_PIUM01000047.1"/>
</dbReference>
<dbReference type="Proteomes" id="UP000233293">
    <property type="component" value="Unassembled WGS sequence"/>
</dbReference>
<evidence type="ECO:0000256" key="1">
    <source>
        <dbReference type="ARBA" id="ARBA00023002"/>
    </source>
</evidence>
<dbReference type="EMBL" id="PIUM01000047">
    <property type="protein sequence ID" value="PKU21671.1"/>
    <property type="molecule type" value="Genomic_DNA"/>
</dbReference>
<dbReference type="Pfam" id="PF01558">
    <property type="entry name" value="POR"/>
    <property type="match status" value="1"/>
</dbReference>
<protein>
    <submittedName>
        <fullName evidence="3">Pyruvate ferredoxin oxidoreductase</fullName>
        <ecNumber evidence="3">1.2.7.1</ecNumber>
        <ecNumber evidence="3">1.2.7.7</ecNumber>
    </submittedName>
</protein>
<feature type="domain" description="Pyruvate/ketoisovalerate oxidoreductase catalytic" evidence="2">
    <location>
        <begin position="14"/>
        <end position="177"/>
    </location>
</feature>
<dbReference type="InterPro" id="IPR011894">
    <property type="entry name" value="PorC_KorC"/>
</dbReference>
<dbReference type="PANTHER" id="PTHR43366">
    <property type="entry name" value="PYRUVATE SYNTHASE SUBUNIT PORC"/>
    <property type="match status" value="1"/>
</dbReference>
<proteinExistence type="predicted"/>
<dbReference type="PANTHER" id="PTHR43366:SF1">
    <property type="entry name" value="PYRUVATE SYNTHASE SUBUNIT PORC"/>
    <property type="match status" value="1"/>
</dbReference>
<accession>A0A2N3PMQ1</accession>
<evidence type="ECO:0000313" key="4">
    <source>
        <dbReference type="Proteomes" id="UP000233293"/>
    </source>
</evidence>
<gene>
    <name evidence="3" type="ORF">CWS72_25445</name>
</gene>
<dbReference type="GO" id="GO:0019164">
    <property type="term" value="F:pyruvate synthase activity"/>
    <property type="evidence" value="ECO:0007669"/>
    <property type="project" value="UniProtKB-EC"/>
</dbReference>
<comment type="caution">
    <text evidence="3">The sequence shown here is derived from an EMBL/GenBank/DDBJ whole genome shotgun (WGS) entry which is preliminary data.</text>
</comment>
<keyword evidence="3" id="KW-0670">Pyruvate</keyword>
<dbReference type="OrthoDB" id="9794954at2"/>
<organism evidence="3 4">
    <name type="scientific">Telmatospirillum siberiense</name>
    <dbReference type="NCBI Taxonomy" id="382514"/>
    <lineage>
        <taxon>Bacteria</taxon>
        <taxon>Pseudomonadati</taxon>
        <taxon>Pseudomonadota</taxon>
        <taxon>Alphaproteobacteria</taxon>
        <taxon>Rhodospirillales</taxon>
        <taxon>Rhodospirillaceae</taxon>
        <taxon>Telmatospirillum</taxon>
    </lineage>
</organism>
<dbReference type="SUPFAM" id="SSF53323">
    <property type="entry name" value="Pyruvate-ferredoxin oxidoreductase, PFOR, domain III"/>
    <property type="match status" value="1"/>
</dbReference>
<dbReference type="GO" id="GO:0043807">
    <property type="term" value="F:3-methyl-2-oxobutanoate dehydrogenase (ferredoxin) activity"/>
    <property type="evidence" value="ECO:0007669"/>
    <property type="project" value="UniProtKB-EC"/>
</dbReference>
<dbReference type="InterPro" id="IPR002869">
    <property type="entry name" value="Pyrv_flavodox_OxRed_cen"/>
</dbReference>
<evidence type="ECO:0000313" key="3">
    <source>
        <dbReference type="EMBL" id="PKU21671.1"/>
    </source>
</evidence>
<dbReference type="AlphaFoldDB" id="A0A2N3PMQ1"/>
<keyword evidence="1 3" id="KW-0560">Oxidoreductase</keyword>
<dbReference type="NCBIfam" id="TIGR02175">
    <property type="entry name" value="PorC_KorC"/>
    <property type="match status" value="1"/>
</dbReference>
<reference evidence="4" key="1">
    <citation type="submission" date="2017-12" db="EMBL/GenBank/DDBJ databases">
        <title>Draft genome sequence of Telmatospirillum siberiense 26-4b1T, an acidotolerant peatland alphaproteobacterium potentially involved in sulfur cycling.</title>
        <authorList>
            <person name="Hausmann B."/>
            <person name="Pjevac P."/>
            <person name="Schreck K."/>
            <person name="Herbold C.W."/>
            <person name="Daims H."/>
            <person name="Wagner M."/>
            <person name="Pester M."/>
            <person name="Loy A."/>
        </authorList>
    </citation>
    <scope>NUCLEOTIDE SEQUENCE [LARGE SCALE GENOMIC DNA]</scope>
    <source>
        <strain evidence="4">26-4b1</strain>
    </source>
</reference>
<dbReference type="InterPro" id="IPR051626">
    <property type="entry name" value="Oxidoreductase_gamma_subunit"/>
</dbReference>
<dbReference type="EC" id="1.2.7.1" evidence="3"/>
<sequence>MPTTMHETVWLGRGGQGAFTAARLLGLAAVRFAGKQALAFPSFGPERRGAPVFAYTRIADRPIRDRSAVRRADVAVVMDESLLDQVSTDFLVAESLVIIDAEAGPTDAGSGERFFRVPARKIARDILGSDHTNTVLLGVFIGLTGLLPIDAVTAGIVAEFGQGAKGGKNVAAFRCGWEVGRASSETGDAARRYGHG</sequence>